<protein>
    <submittedName>
        <fullName evidence="2">DUF721 domain-containing protein</fullName>
    </submittedName>
</protein>
<name>A0ABS2U3W2_9ACTN</name>
<feature type="region of interest" description="Disordered" evidence="1">
    <location>
        <begin position="20"/>
        <end position="43"/>
    </location>
</feature>
<reference evidence="2 3" key="1">
    <citation type="submission" date="2021-01" db="EMBL/GenBank/DDBJ databases">
        <title>Streptomyces acididurans sp. nov., isolated from a peat swamp forest soil.</title>
        <authorList>
            <person name="Chantavorakit T."/>
            <person name="Duangmal K."/>
        </authorList>
    </citation>
    <scope>NUCLEOTIDE SEQUENCE [LARGE SCALE GENOMIC DNA]</scope>
    <source>
        <strain evidence="2 3">KK5PA1</strain>
    </source>
</reference>
<feature type="region of interest" description="Disordered" evidence="1">
    <location>
        <begin position="130"/>
        <end position="220"/>
    </location>
</feature>
<evidence type="ECO:0000256" key="1">
    <source>
        <dbReference type="SAM" id="MobiDB-lite"/>
    </source>
</evidence>
<sequence>MPPTESEPTGVDLARQMLAAARARARQTGAGPAHKPRRRVSRTRAIDTARDPQSLGNVLDRLAETYGWNKPSDGARVIVRWFELAPEAAGLAAPERYDAETRTLFLRPVSPAAATQLRLTAPRLAATLNERTGTDTVATVRVLPPGRPRTTEPDHPGGEPVPERPTAAPGQPGGPPIRTRDDASPGLQAAQHLLAELREANSHPERKRPELPPPVLREPESAFTEALAFTQELAEQADRLEDPHARALARARAEKAGRAPAVPRAFDRTA</sequence>
<evidence type="ECO:0000313" key="2">
    <source>
        <dbReference type="EMBL" id="MBM9510027.1"/>
    </source>
</evidence>
<dbReference type="PANTHER" id="PTHR36456:SF1">
    <property type="entry name" value="UPF0232 PROTEIN SCO3875"/>
    <property type="match status" value="1"/>
</dbReference>
<dbReference type="EMBL" id="JADKYB010000030">
    <property type="protein sequence ID" value="MBM9510027.1"/>
    <property type="molecule type" value="Genomic_DNA"/>
</dbReference>
<feature type="compositionally biased region" description="Basic and acidic residues" evidence="1">
    <location>
        <begin position="239"/>
        <end position="257"/>
    </location>
</feature>
<feature type="compositionally biased region" description="Low complexity" evidence="1">
    <location>
        <begin position="20"/>
        <end position="33"/>
    </location>
</feature>
<feature type="region of interest" description="Disordered" evidence="1">
    <location>
        <begin position="239"/>
        <end position="270"/>
    </location>
</feature>
<organism evidence="2 3">
    <name type="scientific">Actinacidiphila acididurans</name>
    <dbReference type="NCBI Taxonomy" id="2784346"/>
    <lineage>
        <taxon>Bacteria</taxon>
        <taxon>Bacillati</taxon>
        <taxon>Actinomycetota</taxon>
        <taxon>Actinomycetes</taxon>
        <taxon>Kitasatosporales</taxon>
        <taxon>Streptomycetaceae</taxon>
        <taxon>Actinacidiphila</taxon>
    </lineage>
</organism>
<feature type="compositionally biased region" description="Basic and acidic residues" evidence="1">
    <location>
        <begin position="195"/>
        <end position="210"/>
    </location>
</feature>
<dbReference type="RefSeq" id="WP_205363656.1">
    <property type="nucleotide sequence ID" value="NZ_JADKYB010000030.1"/>
</dbReference>
<dbReference type="InterPro" id="IPR007922">
    <property type="entry name" value="DciA-like"/>
</dbReference>
<keyword evidence="3" id="KW-1185">Reference proteome</keyword>
<evidence type="ECO:0000313" key="3">
    <source>
        <dbReference type="Proteomes" id="UP000749040"/>
    </source>
</evidence>
<proteinExistence type="predicted"/>
<dbReference type="PANTHER" id="PTHR36456">
    <property type="entry name" value="UPF0232 PROTEIN SCO3875"/>
    <property type="match status" value="1"/>
</dbReference>
<gene>
    <name evidence="2" type="ORF">ITX44_36820</name>
</gene>
<comment type="caution">
    <text evidence="2">The sequence shown here is derived from an EMBL/GenBank/DDBJ whole genome shotgun (WGS) entry which is preliminary data.</text>
</comment>
<dbReference type="Pfam" id="PF05258">
    <property type="entry name" value="DciA"/>
    <property type="match status" value="1"/>
</dbReference>
<dbReference type="Proteomes" id="UP000749040">
    <property type="component" value="Unassembled WGS sequence"/>
</dbReference>
<accession>A0ABS2U3W2</accession>